<keyword evidence="7" id="KW-1185">Reference proteome</keyword>
<dbReference type="PANTHER" id="PTHR42711:SF5">
    <property type="entry name" value="ABC TRANSPORTER ATP-BINDING PROTEIN NATA"/>
    <property type="match status" value="1"/>
</dbReference>
<dbReference type="CDD" id="cd03230">
    <property type="entry name" value="ABC_DR_subfamily_A"/>
    <property type="match status" value="1"/>
</dbReference>
<keyword evidence="4 6" id="KW-0067">ATP-binding</keyword>
<dbReference type="Proteomes" id="UP000254792">
    <property type="component" value="Chromosome"/>
</dbReference>
<dbReference type="KEGG" id="salx:SALLE_v1c08950"/>
<protein>
    <submittedName>
        <fullName evidence="6">ABC transporter ATP-binding protein</fullName>
    </submittedName>
</protein>
<dbReference type="SUPFAM" id="SSF52540">
    <property type="entry name" value="P-loop containing nucleoside triphosphate hydrolases"/>
    <property type="match status" value="1"/>
</dbReference>
<evidence type="ECO:0000256" key="1">
    <source>
        <dbReference type="ARBA" id="ARBA00005417"/>
    </source>
</evidence>
<evidence type="ECO:0000259" key="5">
    <source>
        <dbReference type="PROSITE" id="PS50893"/>
    </source>
</evidence>
<dbReference type="GO" id="GO:0005524">
    <property type="term" value="F:ATP binding"/>
    <property type="evidence" value="ECO:0007669"/>
    <property type="project" value="UniProtKB-KW"/>
</dbReference>
<dbReference type="InterPro" id="IPR003593">
    <property type="entry name" value="AAA+_ATPase"/>
</dbReference>
<dbReference type="PANTHER" id="PTHR42711">
    <property type="entry name" value="ABC TRANSPORTER ATP-BINDING PROTEIN"/>
    <property type="match status" value="1"/>
</dbReference>
<dbReference type="PROSITE" id="PS50893">
    <property type="entry name" value="ABC_TRANSPORTER_2"/>
    <property type="match status" value="1"/>
</dbReference>
<dbReference type="RefSeq" id="WP_115558458.1">
    <property type="nucleotide sequence ID" value="NZ_CP031376.1"/>
</dbReference>
<dbReference type="GO" id="GO:0016887">
    <property type="term" value="F:ATP hydrolysis activity"/>
    <property type="evidence" value="ECO:0007669"/>
    <property type="project" value="InterPro"/>
</dbReference>
<reference evidence="6 7" key="1">
    <citation type="submission" date="2018-07" db="EMBL/GenBank/DDBJ databases">
        <title>Complete genome sequence of Spiroplasma alleghenense PLHS-1 (ATCC 51752).</title>
        <authorList>
            <person name="Chou L."/>
            <person name="Lee T.-Y."/>
            <person name="Tsai Y.-M."/>
            <person name="Kuo C.-H."/>
        </authorList>
    </citation>
    <scope>NUCLEOTIDE SEQUENCE [LARGE SCALE GENOMIC DNA]</scope>
    <source>
        <strain evidence="6 7">PLHS-1</strain>
    </source>
</reference>
<evidence type="ECO:0000256" key="3">
    <source>
        <dbReference type="ARBA" id="ARBA00022741"/>
    </source>
</evidence>
<dbReference type="Gene3D" id="3.40.50.300">
    <property type="entry name" value="P-loop containing nucleotide triphosphate hydrolases"/>
    <property type="match status" value="1"/>
</dbReference>
<comment type="similarity">
    <text evidence="1">Belongs to the ABC transporter superfamily.</text>
</comment>
<evidence type="ECO:0000256" key="4">
    <source>
        <dbReference type="ARBA" id="ARBA00022840"/>
    </source>
</evidence>
<evidence type="ECO:0000313" key="7">
    <source>
        <dbReference type="Proteomes" id="UP000254792"/>
    </source>
</evidence>
<dbReference type="InterPro" id="IPR003439">
    <property type="entry name" value="ABC_transporter-like_ATP-bd"/>
</dbReference>
<name>A0A345Z4N6_9MOLU</name>
<keyword evidence="2" id="KW-0813">Transport</keyword>
<organism evidence="6 7">
    <name type="scientific">Spiroplasma alleghenense</name>
    <dbReference type="NCBI Taxonomy" id="216931"/>
    <lineage>
        <taxon>Bacteria</taxon>
        <taxon>Bacillati</taxon>
        <taxon>Mycoplasmatota</taxon>
        <taxon>Mollicutes</taxon>
        <taxon>Entomoplasmatales</taxon>
        <taxon>Spiroplasmataceae</taxon>
        <taxon>Spiroplasma</taxon>
    </lineage>
</organism>
<dbReference type="InterPro" id="IPR027417">
    <property type="entry name" value="P-loop_NTPase"/>
</dbReference>
<dbReference type="OrthoDB" id="9779029at2"/>
<dbReference type="Pfam" id="PF00005">
    <property type="entry name" value="ABC_tran"/>
    <property type="match status" value="1"/>
</dbReference>
<dbReference type="EMBL" id="CP031376">
    <property type="protein sequence ID" value="AXK51565.1"/>
    <property type="molecule type" value="Genomic_DNA"/>
</dbReference>
<evidence type="ECO:0000256" key="2">
    <source>
        <dbReference type="ARBA" id="ARBA00022448"/>
    </source>
</evidence>
<keyword evidence="3" id="KW-0547">Nucleotide-binding</keyword>
<evidence type="ECO:0000313" key="6">
    <source>
        <dbReference type="EMBL" id="AXK51565.1"/>
    </source>
</evidence>
<feature type="domain" description="ABC transporter" evidence="5">
    <location>
        <begin position="2"/>
        <end position="229"/>
    </location>
</feature>
<sequence>MLEVKNITKKYKDQTGIENVSFNFSKSDIIGLVGSNGAGKTTTIKAIFNLIKYKDGEVLLDGAKIKNEEMSKLAFFPDSNNIPLQMKVIDYAIYNGVCSGLSLKEAKEKAESIIETLDFKEISNKKFSELSAGLKKKGILVATLVNDPEYIILDEPTANLDIESREELMEVIEFLSKSNKGILITSHIIDELQKYINHLIVINSGTIVYDKNFNNKKEKILDIYNQFTHKQKKDFSKLIHNEKGVIKNEKK</sequence>
<dbReference type="InterPro" id="IPR050763">
    <property type="entry name" value="ABC_transporter_ATP-binding"/>
</dbReference>
<dbReference type="SMART" id="SM00382">
    <property type="entry name" value="AAA"/>
    <property type="match status" value="1"/>
</dbReference>
<proteinExistence type="inferred from homology"/>
<dbReference type="AlphaFoldDB" id="A0A345Z4N6"/>
<gene>
    <name evidence="6" type="ORF">SALLE_v1c08950</name>
</gene>
<accession>A0A345Z4N6</accession>